<dbReference type="Proteomes" id="UP001148932">
    <property type="component" value="Unassembled WGS sequence"/>
</dbReference>
<evidence type="ECO:0000259" key="4">
    <source>
        <dbReference type="SMART" id="SM00922"/>
    </source>
</evidence>
<dbReference type="SMART" id="SM00922">
    <property type="entry name" value="MR_MLE"/>
    <property type="match status" value="1"/>
</dbReference>
<keyword evidence="6" id="KW-1185">Reference proteome</keyword>
<organism evidence="5 6">
    <name type="scientific">Acidovorax benzenivorans</name>
    <dbReference type="NCBI Taxonomy" id="2987520"/>
    <lineage>
        <taxon>Bacteria</taxon>
        <taxon>Pseudomonadati</taxon>
        <taxon>Pseudomonadota</taxon>
        <taxon>Betaproteobacteria</taxon>
        <taxon>Burkholderiales</taxon>
        <taxon>Comamonadaceae</taxon>
        <taxon>Acidovorax</taxon>
    </lineage>
</organism>
<sequence length="382" mass="41252">MKYINSLSISSIAKAEIFIVEADFVTPYKLSYGVTSKTRAVMLKLTDAEGLVGWGEANPTQPFTPESPEEAAEALKKIIIPEILKIQHPTAGLADKILDDLVPGHLCAKGAVSTALLDLLGKRLQVPVATLLGGCVHKSLPVLWPLGNGTAEDDIQVIDNQAAKGFTSFMLKMGAAPIKDELKRVEALEKKYGNSIRFIADANQGWSIEQSQEFLRGARGSKLVFVEQPVEKYDIEGMATLSRSTALPLSADESLQGLGEAAQIASRGAAKIFSIKSSKNGGPLRAQSVAMVAKAFGIRCYMNSMLEFGITQAASLQHAVTINNLVDFGHAFMSTLRLAEDPTNFSTFIREGIIYFPDEVGIGLQVDEDHVRRMAIASSLVR</sequence>
<comment type="caution">
    <text evidence="5">The sequence shown here is derived from an EMBL/GenBank/DDBJ whole genome shotgun (WGS) entry which is preliminary data.</text>
</comment>
<proteinExistence type="inferred from homology"/>
<dbReference type="RefSeq" id="WP_274112349.1">
    <property type="nucleotide sequence ID" value="NZ_JAPCKI010000011.1"/>
</dbReference>
<feature type="domain" description="Mandelate racemase/muconate lactonizing enzyme C-terminal" evidence="4">
    <location>
        <begin position="151"/>
        <end position="248"/>
    </location>
</feature>
<name>A0ABT5RZX4_9BURK</name>
<dbReference type="SFLD" id="SFLDF00009">
    <property type="entry name" value="o-succinylbenzoate_synthase"/>
    <property type="match status" value="1"/>
</dbReference>
<dbReference type="Gene3D" id="3.30.390.10">
    <property type="entry name" value="Enolase-like, N-terminal domain"/>
    <property type="match status" value="1"/>
</dbReference>
<dbReference type="SFLD" id="SFLDS00001">
    <property type="entry name" value="Enolase"/>
    <property type="match status" value="1"/>
</dbReference>
<dbReference type="InterPro" id="IPR029017">
    <property type="entry name" value="Enolase-like_N"/>
</dbReference>
<dbReference type="EMBL" id="JAPCKI010000011">
    <property type="protein sequence ID" value="MDD2179240.1"/>
    <property type="molecule type" value="Genomic_DNA"/>
</dbReference>
<dbReference type="SFLD" id="SFLDG00180">
    <property type="entry name" value="muconate_cycloisomerase"/>
    <property type="match status" value="1"/>
</dbReference>
<gene>
    <name evidence="5" type="ORF">OIN59_17520</name>
</gene>
<evidence type="ECO:0000256" key="3">
    <source>
        <dbReference type="ARBA" id="ARBA00023235"/>
    </source>
</evidence>
<dbReference type="PANTHER" id="PTHR48073">
    <property type="entry name" value="O-SUCCINYLBENZOATE SYNTHASE-RELATED"/>
    <property type="match status" value="1"/>
</dbReference>
<evidence type="ECO:0000313" key="6">
    <source>
        <dbReference type="Proteomes" id="UP001148932"/>
    </source>
</evidence>
<dbReference type="PANTHER" id="PTHR48073:SF2">
    <property type="entry name" value="O-SUCCINYLBENZOATE SYNTHASE"/>
    <property type="match status" value="1"/>
</dbReference>
<dbReference type="InterPro" id="IPR029065">
    <property type="entry name" value="Enolase_C-like"/>
</dbReference>
<reference evidence="5" key="1">
    <citation type="submission" date="2022-10" db="EMBL/GenBank/DDBJ databases">
        <title>Description of microaerobic benzene degrading bacteria.</title>
        <authorList>
            <person name="Bedics A."/>
            <person name="Tancsics A."/>
            <person name="Banerjee S."/>
        </authorList>
    </citation>
    <scope>NUCLEOTIDE SEQUENCE</scope>
    <source>
        <strain evidence="5">D2M1</strain>
    </source>
</reference>
<keyword evidence="3" id="KW-0413">Isomerase</keyword>
<comment type="similarity">
    <text evidence="1">Belongs to the mandelate racemase/muconate lactonizing enzyme family.</text>
</comment>
<dbReference type="SUPFAM" id="SSF51604">
    <property type="entry name" value="Enolase C-terminal domain-like"/>
    <property type="match status" value="1"/>
</dbReference>
<protein>
    <submittedName>
        <fullName evidence="5">Mandelate racemase</fullName>
    </submittedName>
</protein>
<dbReference type="InterPro" id="IPR013342">
    <property type="entry name" value="Mandelate_racemase_C"/>
</dbReference>
<keyword evidence="2" id="KW-0479">Metal-binding</keyword>
<evidence type="ECO:0000313" key="5">
    <source>
        <dbReference type="EMBL" id="MDD2179240.1"/>
    </source>
</evidence>
<accession>A0ABT5RZX4</accession>
<dbReference type="SUPFAM" id="SSF54826">
    <property type="entry name" value="Enolase N-terminal domain-like"/>
    <property type="match status" value="1"/>
</dbReference>
<dbReference type="InterPro" id="IPR013341">
    <property type="entry name" value="Mandelate_racemase_N_dom"/>
</dbReference>
<evidence type="ECO:0000256" key="1">
    <source>
        <dbReference type="ARBA" id="ARBA00008031"/>
    </source>
</evidence>
<dbReference type="Gene3D" id="3.20.20.120">
    <property type="entry name" value="Enolase-like C-terminal domain"/>
    <property type="match status" value="1"/>
</dbReference>
<dbReference type="Pfam" id="PF13378">
    <property type="entry name" value="MR_MLE_C"/>
    <property type="match status" value="1"/>
</dbReference>
<dbReference type="Pfam" id="PF02746">
    <property type="entry name" value="MR_MLE_N"/>
    <property type="match status" value="1"/>
</dbReference>
<dbReference type="InterPro" id="IPR036849">
    <property type="entry name" value="Enolase-like_C_sf"/>
</dbReference>
<evidence type="ECO:0000256" key="2">
    <source>
        <dbReference type="ARBA" id="ARBA00022723"/>
    </source>
</evidence>